<organism evidence="5">
    <name type="scientific">Sesamum radiatum</name>
    <name type="common">Black benniseed</name>
    <dbReference type="NCBI Taxonomy" id="300843"/>
    <lineage>
        <taxon>Eukaryota</taxon>
        <taxon>Viridiplantae</taxon>
        <taxon>Streptophyta</taxon>
        <taxon>Embryophyta</taxon>
        <taxon>Tracheophyta</taxon>
        <taxon>Spermatophyta</taxon>
        <taxon>Magnoliopsida</taxon>
        <taxon>eudicotyledons</taxon>
        <taxon>Gunneridae</taxon>
        <taxon>Pentapetalae</taxon>
        <taxon>asterids</taxon>
        <taxon>lamiids</taxon>
        <taxon>Lamiales</taxon>
        <taxon>Pedaliaceae</taxon>
        <taxon>Sesamum</taxon>
    </lineage>
</organism>
<dbReference type="PANTHER" id="PTHR45835">
    <property type="entry name" value="YALI0A06105P"/>
    <property type="match status" value="1"/>
</dbReference>
<sequence>MAVDALSRVEHEAIYSEITIIIPNWVTDVKSYEGDTEFQPIIQAKMVNNSAHPTFTLQGGVLRKNSKICVGKGTGLRQKLISTFHDTALGGHSGIMGTYQRLKGMFHWLKMKEDVFQWVQTCDVYQCSKADHAPYPGLLQPLPIPNQAWTSISMDFIEGLPKWDGKDCILVVVNRLTKYAHFISLTHPFSAESVAHLFLDQVHKLHGLPAQIISDRDRTERVNQCVENYLRCMCHLRPKQWNQWLSLAEYLYNTNFHTSLKLTPFQALYGYSPGSLTVDPYIPTIQLEVKEYLAERRRLVELHKQNLKEAQNRMKVYADKHRSERSFDVANYVFLKLQPYSQNSLQLRKNLKLAPKYYGPFQVEEKIGKVAYKLKLPPHTNIHHVFHVSLLKRKIGHRHTPSPSLPIFTNHGVCRAYPTKILARRLISRRNTVVPQILIQWENYSEEEATWEDYYDMASKFSDLDKDPQGRGSISPGGDVMIMKTQSQPSIYT</sequence>
<dbReference type="AlphaFoldDB" id="A0AAW2PHL1"/>
<feature type="coiled-coil region" evidence="1">
    <location>
        <begin position="293"/>
        <end position="320"/>
    </location>
</feature>
<accession>A0AAW2PHL1</accession>
<reference evidence="5" key="2">
    <citation type="journal article" date="2024" name="Plant">
        <title>Genomic evolution and insights into agronomic trait innovations of Sesamum species.</title>
        <authorList>
            <person name="Miao H."/>
            <person name="Wang L."/>
            <person name="Qu L."/>
            <person name="Liu H."/>
            <person name="Sun Y."/>
            <person name="Le M."/>
            <person name="Wang Q."/>
            <person name="Wei S."/>
            <person name="Zheng Y."/>
            <person name="Lin W."/>
            <person name="Duan Y."/>
            <person name="Cao H."/>
            <person name="Xiong S."/>
            <person name="Wang X."/>
            <person name="Wei L."/>
            <person name="Li C."/>
            <person name="Ma Q."/>
            <person name="Ju M."/>
            <person name="Zhao R."/>
            <person name="Li G."/>
            <person name="Mu C."/>
            <person name="Tian Q."/>
            <person name="Mei H."/>
            <person name="Zhang T."/>
            <person name="Gao T."/>
            <person name="Zhang H."/>
        </authorList>
    </citation>
    <scope>NUCLEOTIDE SEQUENCE</scope>
    <source>
        <strain evidence="5">G02</strain>
    </source>
</reference>
<dbReference type="Gene3D" id="1.10.340.70">
    <property type="match status" value="1"/>
</dbReference>
<name>A0AAW2PHL1_SESRA</name>
<keyword evidence="1" id="KW-0175">Coiled coil</keyword>
<dbReference type="Pfam" id="PF17921">
    <property type="entry name" value="Integrase_H2C2"/>
    <property type="match status" value="1"/>
</dbReference>
<dbReference type="SUPFAM" id="SSF53098">
    <property type="entry name" value="Ribonuclease H-like"/>
    <property type="match status" value="1"/>
</dbReference>
<dbReference type="InterPro" id="IPR012337">
    <property type="entry name" value="RNaseH-like_sf"/>
</dbReference>
<reference evidence="5" key="1">
    <citation type="submission" date="2020-06" db="EMBL/GenBank/DDBJ databases">
        <authorList>
            <person name="Li T."/>
            <person name="Hu X."/>
            <person name="Zhang T."/>
            <person name="Song X."/>
            <person name="Zhang H."/>
            <person name="Dai N."/>
            <person name="Sheng W."/>
            <person name="Hou X."/>
            <person name="Wei L."/>
        </authorList>
    </citation>
    <scope>NUCLEOTIDE SEQUENCE</scope>
    <source>
        <strain evidence="5">G02</strain>
        <tissue evidence="5">Leaf</tissue>
    </source>
</reference>
<dbReference type="Pfam" id="PF24626">
    <property type="entry name" value="SH3_Tf2-1"/>
    <property type="match status" value="1"/>
</dbReference>
<feature type="domain" description="Integrase zinc-binding" evidence="3">
    <location>
        <begin position="75"/>
        <end position="130"/>
    </location>
</feature>
<feature type="domain" description="Tf2-1-like SH3-like" evidence="4">
    <location>
        <begin position="332"/>
        <end position="393"/>
    </location>
</feature>
<gene>
    <name evidence="5" type="ORF">Sradi_4010800</name>
</gene>
<evidence type="ECO:0000259" key="3">
    <source>
        <dbReference type="Pfam" id="PF17921"/>
    </source>
</evidence>
<dbReference type="InterPro" id="IPR036397">
    <property type="entry name" value="RNaseH_sf"/>
</dbReference>
<evidence type="ECO:0000256" key="1">
    <source>
        <dbReference type="SAM" id="Coils"/>
    </source>
</evidence>
<dbReference type="PANTHER" id="PTHR45835:SF104">
    <property type="entry name" value="PROTEIN NYNRIN-LIKE"/>
    <property type="match status" value="1"/>
</dbReference>
<evidence type="ECO:0000313" key="5">
    <source>
        <dbReference type="EMBL" id="KAL0355639.1"/>
    </source>
</evidence>
<dbReference type="InterPro" id="IPR016197">
    <property type="entry name" value="Chromo-like_dom_sf"/>
</dbReference>
<dbReference type="InterPro" id="IPR041588">
    <property type="entry name" value="Integrase_H2C2"/>
</dbReference>
<feature type="compositionally biased region" description="Polar residues" evidence="2">
    <location>
        <begin position="484"/>
        <end position="493"/>
    </location>
</feature>
<evidence type="ECO:0000256" key="2">
    <source>
        <dbReference type="SAM" id="MobiDB-lite"/>
    </source>
</evidence>
<proteinExistence type="predicted"/>
<dbReference type="SUPFAM" id="SSF54160">
    <property type="entry name" value="Chromo domain-like"/>
    <property type="match status" value="1"/>
</dbReference>
<comment type="caution">
    <text evidence="5">The sequence shown here is derived from an EMBL/GenBank/DDBJ whole genome shotgun (WGS) entry which is preliminary data.</text>
</comment>
<evidence type="ECO:0000259" key="4">
    <source>
        <dbReference type="Pfam" id="PF24626"/>
    </source>
</evidence>
<dbReference type="GO" id="GO:0003676">
    <property type="term" value="F:nucleic acid binding"/>
    <property type="evidence" value="ECO:0007669"/>
    <property type="project" value="InterPro"/>
</dbReference>
<feature type="region of interest" description="Disordered" evidence="2">
    <location>
        <begin position="466"/>
        <end position="493"/>
    </location>
</feature>
<dbReference type="EMBL" id="JACGWJ010000017">
    <property type="protein sequence ID" value="KAL0355639.1"/>
    <property type="molecule type" value="Genomic_DNA"/>
</dbReference>
<dbReference type="Gene3D" id="2.40.50.40">
    <property type="match status" value="1"/>
</dbReference>
<dbReference type="Gene3D" id="3.30.420.10">
    <property type="entry name" value="Ribonuclease H-like superfamily/Ribonuclease H"/>
    <property type="match status" value="2"/>
</dbReference>
<dbReference type="InterPro" id="IPR056924">
    <property type="entry name" value="SH3_Tf2-1"/>
</dbReference>
<protein>
    <submittedName>
        <fullName evidence="5">Uncharacterized protein</fullName>
    </submittedName>
</protein>